<evidence type="ECO:0000256" key="3">
    <source>
        <dbReference type="PROSITE-ProRule" id="PRU00125"/>
    </source>
</evidence>
<dbReference type="PANTHER" id="PTHR24209:SF25">
    <property type="entry name" value="PROTEIN DA1-RELATED 1"/>
    <property type="match status" value="1"/>
</dbReference>
<gene>
    <name evidence="5" type="ORF">CDL15_Pgr017377</name>
</gene>
<dbReference type="CDD" id="cd09396">
    <property type="entry name" value="LIM_DA1"/>
    <property type="match status" value="1"/>
</dbReference>
<dbReference type="AlphaFoldDB" id="A0A218Y3R1"/>
<dbReference type="PROSITE" id="PS50023">
    <property type="entry name" value="LIM_DOMAIN_2"/>
    <property type="match status" value="1"/>
</dbReference>
<sequence length="473" mass="54108">MFPVLYCDFVVDDLSFAAIPVFHLIIRCLRRFLDELTADEKEEIDYVMALSLAEEDSRKGESKAREANKQQLTRAQLKEDEQLAWAIQESLYIHSPPPYDQGNAIQISPLPSTSSDRFCKGCKNQIGQEGQSLRCMGGVWHRDCLKCQACNLLITDKVSMSSEDRLFHESCYKEHHHPKCDVCKNFLPRSTGAAEYRAHHFWMQKYCPSHEQDNTPRCCSCERMEPRDMQYMILDDGRRLCLECLSSAIMDSEESKPLYDEIREFYKDLDMEVKQHIPLLLVERQALNKAMEGEKNGHHHLPETRGICLSEERIVPTIAKNQRFRISSGIIEMMTEPQKLVRSCDVTAILILYGFPRLLTGSILAHEMMHAWLRLAGYSKLSPEVEEGICQVMAHTWLEGKIDPCGLGNEHVASSSCAQPSLEKQLGEFFKHRIEEDTSPVYGEGFRVGRRAVQNFGLNGTLNHIRMTGSFPL</sequence>
<evidence type="ECO:0000313" key="6">
    <source>
        <dbReference type="Proteomes" id="UP000197138"/>
    </source>
</evidence>
<reference evidence="6" key="1">
    <citation type="journal article" date="2017" name="Plant J.">
        <title>The pomegranate (Punica granatum L.) genome and the genomics of punicalagin biosynthesis.</title>
        <authorList>
            <person name="Qin G."/>
            <person name="Xu C."/>
            <person name="Ming R."/>
            <person name="Tang H."/>
            <person name="Guyot R."/>
            <person name="Kramer E.M."/>
            <person name="Hu Y."/>
            <person name="Yi X."/>
            <person name="Qi Y."/>
            <person name="Xu X."/>
            <person name="Gao Z."/>
            <person name="Pan H."/>
            <person name="Jian J."/>
            <person name="Tian Y."/>
            <person name="Yue Z."/>
            <person name="Xu Y."/>
        </authorList>
    </citation>
    <scope>NUCLEOTIDE SEQUENCE [LARGE SCALE GENOMIC DNA]</scope>
    <source>
        <strain evidence="6">cv. Dabenzi</strain>
    </source>
</reference>
<dbReference type="InterPro" id="IPR045218">
    <property type="entry name" value="DA1-like"/>
</dbReference>
<dbReference type="GO" id="GO:0043130">
    <property type="term" value="F:ubiquitin binding"/>
    <property type="evidence" value="ECO:0007669"/>
    <property type="project" value="TreeGrafter"/>
</dbReference>
<dbReference type="Proteomes" id="UP000197138">
    <property type="component" value="Unassembled WGS sequence"/>
</dbReference>
<comment type="caution">
    <text evidence="5">The sequence shown here is derived from an EMBL/GenBank/DDBJ whole genome shotgun (WGS) entry which is preliminary data.</text>
</comment>
<dbReference type="InterPro" id="IPR022087">
    <property type="entry name" value="DA1-like_dom"/>
</dbReference>
<accession>A0A218Y3R1</accession>
<dbReference type="SMART" id="SM00132">
    <property type="entry name" value="LIM"/>
    <property type="match status" value="1"/>
</dbReference>
<dbReference type="SMART" id="SM00726">
    <property type="entry name" value="UIM"/>
    <property type="match status" value="2"/>
</dbReference>
<dbReference type="InterPro" id="IPR001781">
    <property type="entry name" value="Znf_LIM"/>
</dbReference>
<organism evidence="5 6">
    <name type="scientific">Punica granatum</name>
    <name type="common">Pomegranate</name>
    <dbReference type="NCBI Taxonomy" id="22663"/>
    <lineage>
        <taxon>Eukaryota</taxon>
        <taxon>Viridiplantae</taxon>
        <taxon>Streptophyta</taxon>
        <taxon>Embryophyta</taxon>
        <taxon>Tracheophyta</taxon>
        <taxon>Spermatophyta</taxon>
        <taxon>Magnoliopsida</taxon>
        <taxon>eudicotyledons</taxon>
        <taxon>Gunneridae</taxon>
        <taxon>Pentapetalae</taxon>
        <taxon>rosids</taxon>
        <taxon>malvids</taxon>
        <taxon>Myrtales</taxon>
        <taxon>Lythraceae</taxon>
        <taxon>Punica</taxon>
    </lineage>
</organism>
<dbReference type="PANTHER" id="PTHR24209">
    <property type="entry name" value="PROTEIN DA1-RELATED 2"/>
    <property type="match status" value="1"/>
</dbReference>
<keyword evidence="2 3" id="KW-0862">Zinc</keyword>
<keyword evidence="3" id="KW-0440">LIM domain</keyword>
<evidence type="ECO:0000256" key="1">
    <source>
        <dbReference type="ARBA" id="ARBA00022723"/>
    </source>
</evidence>
<dbReference type="GO" id="GO:0046872">
    <property type="term" value="F:metal ion binding"/>
    <property type="evidence" value="ECO:0007669"/>
    <property type="project" value="UniProtKB-KW"/>
</dbReference>
<protein>
    <recommendedName>
        <fullName evidence="4">LIM zinc-binding domain-containing protein</fullName>
    </recommendedName>
</protein>
<dbReference type="EMBL" id="MTKT01000281">
    <property type="protein sequence ID" value="OWM91459.1"/>
    <property type="molecule type" value="Genomic_DNA"/>
</dbReference>
<dbReference type="Gene3D" id="2.10.110.10">
    <property type="entry name" value="Cysteine Rich Protein"/>
    <property type="match status" value="1"/>
</dbReference>
<proteinExistence type="predicted"/>
<dbReference type="Pfam" id="PF12315">
    <property type="entry name" value="DA1-like"/>
    <property type="match status" value="1"/>
</dbReference>
<name>A0A218Y3R1_PUNGR</name>
<evidence type="ECO:0000313" key="5">
    <source>
        <dbReference type="EMBL" id="OWM91459.1"/>
    </source>
</evidence>
<evidence type="ECO:0000259" key="4">
    <source>
        <dbReference type="PROSITE" id="PS50023"/>
    </source>
</evidence>
<dbReference type="InterPro" id="IPR003903">
    <property type="entry name" value="UIM_dom"/>
</dbReference>
<keyword evidence="1 3" id="KW-0479">Metal-binding</keyword>
<feature type="domain" description="LIM zinc-binding" evidence="4">
    <location>
        <begin position="117"/>
        <end position="178"/>
    </location>
</feature>
<evidence type="ECO:0000256" key="2">
    <source>
        <dbReference type="ARBA" id="ARBA00022833"/>
    </source>
</evidence>
<dbReference type="Pfam" id="PF00412">
    <property type="entry name" value="LIM"/>
    <property type="match status" value="1"/>
</dbReference>